<feature type="transmembrane region" description="Helical" evidence="1">
    <location>
        <begin position="222"/>
        <end position="239"/>
    </location>
</feature>
<evidence type="ECO:0000256" key="1">
    <source>
        <dbReference type="SAM" id="Phobius"/>
    </source>
</evidence>
<evidence type="ECO:0000313" key="3">
    <source>
        <dbReference type="EMBL" id="MZI93693.1"/>
    </source>
</evidence>
<feature type="transmembrane region" description="Helical" evidence="1">
    <location>
        <begin position="161"/>
        <end position="180"/>
    </location>
</feature>
<feature type="transmembrane region" description="Helical" evidence="1">
    <location>
        <begin position="251"/>
        <end position="274"/>
    </location>
</feature>
<gene>
    <name evidence="3" type="ORF">F9817_10845</name>
</gene>
<dbReference type="PANTHER" id="PTHR22911:SF134">
    <property type="entry name" value="DMT FAMILY TRANSPORTER"/>
    <property type="match status" value="1"/>
</dbReference>
<dbReference type="PROSITE" id="PS51257">
    <property type="entry name" value="PROKAR_LIPOPROTEIN"/>
    <property type="match status" value="1"/>
</dbReference>
<keyword evidence="1" id="KW-1133">Transmembrane helix</keyword>
<dbReference type="Proteomes" id="UP000462621">
    <property type="component" value="Unassembled WGS sequence"/>
</dbReference>
<feature type="transmembrane region" description="Helical" evidence="1">
    <location>
        <begin position="286"/>
        <end position="307"/>
    </location>
</feature>
<feature type="transmembrane region" description="Helical" evidence="1">
    <location>
        <begin position="102"/>
        <end position="122"/>
    </location>
</feature>
<protein>
    <submittedName>
        <fullName evidence="3">EamA family transporter</fullName>
    </submittedName>
</protein>
<dbReference type="SUPFAM" id="SSF103481">
    <property type="entry name" value="Multidrug resistance efflux transporter EmrE"/>
    <property type="match status" value="1"/>
</dbReference>
<feature type="transmembrane region" description="Helical" evidence="1">
    <location>
        <begin position="131"/>
        <end position="149"/>
    </location>
</feature>
<evidence type="ECO:0000313" key="4">
    <source>
        <dbReference type="Proteomes" id="UP000462621"/>
    </source>
</evidence>
<keyword evidence="4" id="KW-1185">Reference proteome</keyword>
<comment type="caution">
    <text evidence="3">The sequence shown here is derived from an EMBL/GenBank/DDBJ whole genome shotgun (WGS) entry which is preliminary data.</text>
</comment>
<name>A0A7X4LKK5_9VIBR</name>
<dbReference type="EMBL" id="WEKT01000016">
    <property type="protein sequence ID" value="MZI93693.1"/>
    <property type="molecule type" value="Genomic_DNA"/>
</dbReference>
<dbReference type="InterPro" id="IPR000620">
    <property type="entry name" value="EamA_dom"/>
</dbReference>
<keyword evidence="1" id="KW-0812">Transmembrane</keyword>
<accession>A0A7X4LKK5</accession>
<feature type="transmembrane region" description="Helical" evidence="1">
    <location>
        <begin position="192"/>
        <end position="210"/>
    </location>
</feature>
<feature type="transmembrane region" description="Helical" evidence="1">
    <location>
        <begin position="77"/>
        <end position="96"/>
    </location>
</feature>
<organism evidence="3 4">
    <name type="scientific">Vibrio eleionomae</name>
    <dbReference type="NCBI Taxonomy" id="2653505"/>
    <lineage>
        <taxon>Bacteria</taxon>
        <taxon>Pseudomonadati</taxon>
        <taxon>Pseudomonadota</taxon>
        <taxon>Gammaproteobacteria</taxon>
        <taxon>Vibrionales</taxon>
        <taxon>Vibrionaceae</taxon>
        <taxon>Vibrio</taxon>
    </lineage>
</organism>
<keyword evidence="1" id="KW-0472">Membrane</keyword>
<reference evidence="3 4" key="1">
    <citation type="submission" date="2019-10" db="EMBL/GenBank/DDBJ databases">
        <title>Vibrio sp. nov. isolated from a shrimp pond.</title>
        <authorList>
            <person name="Gomez-Gil B."/>
            <person name="Enciso-Ibarra J."/>
            <person name="Enciso-Ibarra K."/>
            <person name="Bolan-Mejia C."/>
        </authorList>
    </citation>
    <scope>NUCLEOTIDE SEQUENCE [LARGE SCALE GENOMIC DNA]</scope>
    <source>
        <strain evidence="3 4">CAIM 722</strain>
    </source>
</reference>
<dbReference type="GO" id="GO:0016020">
    <property type="term" value="C:membrane"/>
    <property type="evidence" value="ECO:0007669"/>
    <property type="project" value="InterPro"/>
</dbReference>
<feature type="transmembrane region" description="Helical" evidence="1">
    <location>
        <begin position="35"/>
        <end position="56"/>
    </location>
</feature>
<feature type="domain" description="EamA" evidence="2">
    <location>
        <begin position="162"/>
        <end position="267"/>
    </location>
</feature>
<proteinExistence type="predicted"/>
<dbReference type="RefSeq" id="WP_161155398.1">
    <property type="nucleotide sequence ID" value="NZ_WEKT01000016.1"/>
</dbReference>
<dbReference type="InterPro" id="IPR037185">
    <property type="entry name" value="EmrE-like"/>
</dbReference>
<dbReference type="PANTHER" id="PTHR22911">
    <property type="entry name" value="ACYL-MALONYL CONDENSING ENZYME-RELATED"/>
    <property type="match status" value="1"/>
</dbReference>
<feature type="transmembrane region" description="Helical" evidence="1">
    <location>
        <begin position="7"/>
        <end position="29"/>
    </location>
</feature>
<dbReference type="AlphaFoldDB" id="A0A7X4LKK5"/>
<evidence type="ECO:0000259" key="2">
    <source>
        <dbReference type="Pfam" id="PF00892"/>
    </source>
</evidence>
<feature type="domain" description="EamA" evidence="2">
    <location>
        <begin position="10"/>
        <end position="144"/>
    </location>
</feature>
<sequence>MESSKQQFWLGLALSCTTALFWGMIPIALKLSSGFADPVTLTWSRFTFAAIVVFVWQWQHGRLYEFRQLNRKEWLRLFAAGCFLIINYTTFAWGVTFLRPEVAQLGMQISPVFMALGGLLFLKEQVSWQQWACFGLLILGLLVFFHPVLTGDYHGDVHTLVTGLIIIFISAFSWCIYALTQKTLFKKLSSSNILLMIYILATVVMAPFSSPMLLTTMSSNDTWVMLFCCINTVVAYGAFTQAMRYWETVQVSAVIAVVPVVVFVLTELCVVFGLWSSIISESHVDWLSMAGMFMVVGSAISVQVVSARANRKRRQKLEQQHSAQLHAA</sequence>
<dbReference type="Pfam" id="PF00892">
    <property type="entry name" value="EamA"/>
    <property type="match status" value="2"/>
</dbReference>